<organism evidence="1 2">
    <name type="scientific">Bacteroides uniformis</name>
    <dbReference type="NCBI Taxonomy" id="820"/>
    <lineage>
        <taxon>Bacteria</taxon>
        <taxon>Pseudomonadati</taxon>
        <taxon>Bacteroidota</taxon>
        <taxon>Bacteroidia</taxon>
        <taxon>Bacteroidales</taxon>
        <taxon>Bacteroidaceae</taxon>
        <taxon>Bacteroides</taxon>
    </lineage>
</organism>
<evidence type="ECO:0008006" key="3">
    <source>
        <dbReference type="Google" id="ProtNLM"/>
    </source>
</evidence>
<evidence type="ECO:0000313" key="1">
    <source>
        <dbReference type="EMBL" id="RGV36971.1"/>
    </source>
</evidence>
<dbReference type="Proteomes" id="UP000285343">
    <property type="component" value="Unassembled WGS sequence"/>
</dbReference>
<accession>A0A412X784</accession>
<name>A0A412X784_BACUN</name>
<dbReference type="AlphaFoldDB" id="A0A412X784"/>
<gene>
    <name evidence="1" type="ORF">DWW14_20625</name>
</gene>
<sequence>MISEVPYETSSYYIFERAYNKFSQLFSIPQIGADFVVRVKKNIHYKAVKWKLRLPKDVFSDCIVEFTEYKAKKEPRNFA</sequence>
<evidence type="ECO:0000313" key="2">
    <source>
        <dbReference type="Proteomes" id="UP000285343"/>
    </source>
</evidence>
<proteinExistence type="predicted"/>
<dbReference type="EMBL" id="QRZC01000039">
    <property type="protein sequence ID" value="RGV36971.1"/>
    <property type="molecule type" value="Genomic_DNA"/>
</dbReference>
<comment type="caution">
    <text evidence="1">The sequence shown here is derived from an EMBL/GenBank/DDBJ whole genome shotgun (WGS) entry which is preliminary data.</text>
</comment>
<dbReference type="RefSeq" id="WP_117867133.1">
    <property type="nucleotide sequence ID" value="NZ_QRZC01000039.1"/>
</dbReference>
<protein>
    <recommendedName>
        <fullName evidence="3">Transposase</fullName>
    </recommendedName>
</protein>
<reference evidence="1 2" key="1">
    <citation type="submission" date="2018-08" db="EMBL/GenBank/DDBJ databases">
        <title>A genome reference for cultivated species of the human gut microbiota.</title>
        <authorList>
            <person name="Zou Y."/>
            <person name="Xue W."/>
            <person name="Luo G."/>
        </authorList>
    </citation>
    <scope>NUCLEOTIDE SEQUENCE [LARGE SCALE GENOMIC DNA]</scope>
    <source>
        <strain evidence="1 2">AF14-42</strain>
    </source>
</reference>